<dbReference type="Pfam" id="PF00766">
    <property type="entry name" value="ETF_alpha"/>
    <property type="match status" value="1"/>
</dbReference>
<keyword evidence="4" id="KW-1185">Reference proteome</keyword>
<dbReference type="GO" id="GO:0033539">
    <property type="term" value="P:fatty acid beta-oxidation using acyl-CoA dehydrogenase"/>
    <property type="evidence" value="ECO:0007669"/>
    <property type="project" value="TreeGrafter"/>
</dbReference>
<accession>A0A4R4FDG9</accession>
<dbReference type="PANTHER" id="PTHR43153:SF5">
    <property type="entry name" value="PROTEIN FIXB-RELATED"/>
    <property type="match status" value="1"/>
</dbReference>
<dbReference type="InterPro" id="IPR029035">
    <property type="entry name" value="DHS-like_NAD/FAD-binding_dom"/>
</dbReference>
<dbReference type="EMBL" id="SMMX01000015">
    <property type="protein sequence ID" value="TDA20763.1"/>
    <property type="molecule type" value="Genomic_DNA"/>
</dbReference>
<dbReference type="InterPro" id="IPR014731">
    <property type="entry name" value="ETF_asu_C"/>
</dbReference>
<dbReference type="Gene3D" id="3.40.50.620">
    <property type="entry name" value="HUPs"/>
    <property type="match status" value="1"/>
</dbReference>
<evidence type="ECO:0000256" key="1">
    <source>
        <dbReference type="ARBA" id="ARBA00022448"/>
    </source>
</evidence>
<dbReference type="SUPFAM" id="SSF52467">
    <property type="entry name" value="DHS-like NAD/FAD-binding domain"/>
    <property type="match status" value="1"/>
</dbReference>
<name>A0A4R4FDG9_9FIRM</name>
<gene>
    <name evidence="3" type="ORF">E1963_15005</name>
</gene>
<organism evidence="3 4">
    <name type="scientific">Extibacter muris</name>
    <dbReference type="NCBI Taxonomy" id="1796622"/>
    <lineage>
        <taxon>Bacteria</taxon>
        <taxon>Bacillati</taxon>
        <taxon>Bacillota</taxon>
        <taxon>Clostridia</taxon>
        <taxon>Lachnospirales</taxon>
        <taxon>Lachnospiraceae</taxon>
        <taxon>Extibacter</taxon>
    </lineage>
</organism>
<evidence type="ECO:0000313" key="4">
    <source>
        <dbReference type="Proteomes" id="UP000295710"/>
    </source>
</evidence>
<dbReference type="InterPro" id="IPR001308">
    <property type="entry name" value="ETF_a/FixB"/>
</dbReference>
<feature type="domain" description="Electron transfer flavoprotein alpha subunit C-terminal" evidence="2">
    <location>
        <begin position="190"/>
        <end position="269"/>
    </location>
</feature>
<dbReference type="GO" id="GO:0009055">
    <property type="term" value="F:electron transfer activity"/>
    <property type="evidence" value="ECO:0007669"/>
    <property type="project" value="InterPro"/>
</dbReference>
<evidence type="ECO:0000259" key="2">
    <source>
        <dbReference type="Pfam" id="PF00766"/>
    </source>
</evidence>
<protein>
    <submittedName>
        <fullName evidence="3">Electron transfer flavoprotein subunit alpha/FixB family protein</fullName>
    </submittedName>
</protein>
<dbReference type="InterPro" id="IPR014729">
    <property type="entry name" value="Rossmann-like_a/b/a_fold"/>
</dbReference>
<dbReference type="Gene3D" id="3.40.50.1220">
    <property type="entry name" value="TPP-binding domain"/>
    <property type="match status" value="1"/>
</dbReference>
<evidence type="ECO:0000313" key="3">
    <source>
        <dbReference type="EMBL" id="TDA20763.1"/>
    </source>
</evidence>
<comment type="caution">
    <text evidence="3">The sequence shown here is derived from an EMBL/GenBank/DDBJ whole genome shotgun (WGS) entry which is preliminary data.</text>
</comment>
<keyword evidence="1" id="KW-0813">Transport</keyword>
<sequence length="310" mass="33710">MRYHCIIDAYSEDIIRQMEELYAFKTAFLQEAEEGVSYVLCRNRTVVERLGRRISGSAVAIIAEDYSPESVLEALGKETDLEDIYIFGSGICGTELSVRLAARMKGSSVAAVHGLEWKEHVTVKKMVYASHMEGTFRMKKGPYCISLAKGMDRQELEHGTFHIMKEMQCTGLPESVVSRKTTANEAAGGLDEAKVVIAAGRGIRNKENADYLRETAKALGGELGVSRSAAMNAWAPMNRMIGVSGAMLQPDICITAGVSGAAAFYAGIEKSKFIVAINTDGQAPIMKKADVAVADDFVPVVKALRELAER</sequence>
<reference evidence="3 4" key="1">
    <citation type="journal article" date="2016" name="Nat. Microbiol.">
        <title>The Mouse Intestinal Bacterial Collection (miBC) provides host-specific insight into cultured diversity and functional potential of the gut microbiota.</title>
        <authorList>
            <person name="Lagkouvardos I."/>
            <person name="Pukall R."/>
            <person name="Abt B."/>
            <person name="Foesel B.U."/>
            <person name="Meier-Kolthoff J.P."/>
            <person name="Kumar N."/>
            <person name="Bresciani A."/>
            <person name="Martinez I."/>
            <person name="Just S."/>
            <person name="Ziegler C."/>
            <person name="Brugiroux S."/>
            <person name="Garzetti D."/>
            <person name="Wenning M."/>
            <person name="Bui T.P."/>
            <person name="Wang J."/>
            <person name="Hugenholtz F."/>
            <person name="Plugge C.M."/>
            <person name="Peterson D.A."/>
            <person name="Hornef M.W."/>
            <person name="Baines J.F."/>
            <person name="Smidt H."/>
            <person name="Walter J."/>
            <person name="Kristiansen K."/>
            <person name="Nielsen H.B."/>
            <person name="Haller D."/>
            <person name="Overmann J."/>
            <person name="Stecher B."/>
            <person name="Clavel T."/>
        </authorList>
    </citation>
    <scope>NUCLEOTIDE SEQUENCE [LARGE SCALE GENOMIC DNA]</scope>
    <source>
        <strain evidence="3 4">DSM 28560</strain>
    </source>
</reference>
<dbReference type="Proteomes" id="UP000295710">
    <property type="component" value="Unassembled WGS sequence"/>
</dbReference>
<dbReference type="GO" id="GO:0050660">
    <property type="term" value="F:flavin adenine dinucleotide binding"/>
    <property type="evidence" value="ECO:0007669"/>
    <property type="project" value="InterPro"/>
</dbReference>
<proteinExistence type="predicted"/>
<dbReference type="AlphaFoldDB" id="A0A4R4FDG9"/>
<dbReference type="RefSeq" id="WP_132279630.1">
    <property type="nucleotide sequence ID" value="NZ_JAOBST010000015.1"/>
</dbReference>
<dbReference type="PANTHER" id="PTHR43153">
    <property type="entry name" value="ELECTRON TRANSFER FLAVOPROTEIN ALPHA"/>
    <property type="match status" value="1"/>
</dbReference>